<evidence type="ECO:0000256" key="1">
    <source>
        <dbReference type="SAM" id="MobiDB-lite"/>
    </source>
</evidence>
<feature type="compositionally biased region" description="Basic and acidic residues" evidence="1">
    <location>
        <begin position="193"/>
        <end position="205"/>
    </location>
</feature>
<proteinExistence type="predicted"/>
<protein>
    <submittedName>
        <fullName evidence="2">Uncharacterized protein</fullName>
    </submittedName>
</protein>
<accession>A0ABQ9GGI2</accession>
<comment type="caution">
    <text evidence="2">The sequence shown here is derived from an EMBL/GenBank/DDBJ whole genome shotgun (WGS) entry which is preliminary data.</text>
</comment>
<evidence type="ECO:0000313" key="3">
    <source>
        <dbReference type="Proteomes" id="UP001159363"/>
    </source>
</evidence>
<name>A0ABQ9GGI2_9NEOP</name>
<dbReference type="Proteomes" id="UP001159363">
    <property type="component" value="Chromosome 11"/>
</dbReference>
<feature type="region of interest" description="Disordered" evidence="1">
    <location>
        <begin position="193"/>
        <end position="221"/>
    </location>
</feature>
<dbReference type="EMBL" id="JARBHB010000012">
    <property type="protein sequence ID" value="KAJ8870809.1"/>
    <property type="molecule type" value="Genomic_DNA"/>
</dbReference>
<sequence length="251" mass="27743">MVTPTADKRSRALCLIPEVGGGRETEYPRENLPTNGIVRHDYNMWKSVVTRPEIEPGSPCVGGEQANHSAIGAPWGVCIDGDDDGIWPSLLHSSENQPVEITSGVQFLSFAFYAVRAHSLKIKMCLVEGKLPHYALPSSTEWPECLDVDRLRKCLDLVVEKQTYPRCCPSTKTRIGVEKLGWRVRGRTAPECKGGGKWEIPEKTRRPAASSGKIPTYEDPGVIPPGFEPGSSWWEASSLNNYTIAAPVRER</sequence>
<organism evidence="2 3">
    <name type="scientific">Dryococelus australis</name>
    <dbReference type="NCBI Taxonomy" id="614101"/>
    <lineage>
        <taxon>Eukaryota</taxon>
        <taxon>Metazoa</taxon>
        <taxon>Ecdysozoa</taxon>
        <taxon>Arthropoda</taxon>
        <taxon>Hexapoda</taxon>
        <taxon>Insecta</taxon>
        <taxon>Pterygota</taxon>
        <taxon>Neoptera</taxon>
        <taxon>Polyneoptera</taxon>
        <taxon>Phasmatodea</taxon>
        <taxon>Verophasmatodea</taxon>
        <taxon>Anareolatae</taxon>
        <taxon>Phasmatidae</taxon>
        <taxon>Eurycanthinae</taxon>
        <taxon>Dryococelus</taxon>
    </lineage>
</organism>
<evidence type="ECO:0000313" key="2">
    <source>
        <dbReference type="EMBL" id="KAJ8870809.1"/>
    </source>
</evidence>
<gene>
    <name evidence="2" type="ORF">PR048_027108</name>
</gene>
<reference evidence="2 3" key="1">
    <citation type="submission" date="2023-02" db="EMBL/GenBank/DDBJ databases">
        <title>LHISI_Scaffold_Assembly.</title>
        <authorList>
            <person name="Stuart O.P."/>
            <person name="Cleave R."/>
            <person name="Magrath M.J.L."/>
            <person name="Mikheyev A.S."/>
        </authorList>
    </citation>
    <scope>NUCLEOTIDE SEQUENCE [LARGE SCALE GENOMIC DNA]</scope>
    <source>
        <strain evidence="2">Daus_M_001</strain>
        <tissue evidence="2">Leg muscle</tissue>
    </source>
</reference>
<keyword evidence="3" id="KW-1185">Reference proteome</keyword>